<proteinExistence type="predicted"/>
<organism evidence="2 3">
    <name type="scientific">Isoptericola halotolerans</name>
    <dbReference type="NCBI Taxonomy" id="300560"/>
    <lineage>
        <taxon>Bacteria</taxon>
        <taxon>Bacillati</taxon>
        <taxon>Actinomycetota</taxon>
        <taxon>Actinomycetes</taxon>
        <taxon>Micrococcales</taxon>
        <taxon>Promicromonosporaceae</taxon>
        <taxon>Isoptericola</taxon>
    </lineage>
</organism>
<comment type="caution">
    <text evidence="2">The sequence shown here is derived from an EMBL/GenBank/DDBJ whole genome shotgun (WGS) entry which is preliminary data.</text>
</comment>
<keyword evidence="3" id="KW-1185">Reference proteome</keyword>
<sequence>MLDAMRSIPETLKNWSESRDLVYGVVASIAAFLVVIAVTTGSRPTDSLAVVAHGFGLSSLSEWLTETAPPFVAARAPGVHEVLLVATSLLFTFMIFVPLLRNLHADSNVFTESCLRLIGSPAAATVWVLLAVAAQHGDITPMLARWAQASFAILLSLIGGLFAAGILYLLAHRRESEVVRVLRWPAVVMWRACYGGLLAFLAVMFAAIALPLSFLGWFADLESDHSRKARAARAKERAAHGSRPTGASAT</sequence>
<feature type="transmembrane region" description="Helical" evidence="1">
    <location>
        <begin position="146"/>
        <end position="171"/>
    </location>
</feature>
<feature type="transmembrane region" description="Helical" evidence="1">
    <location>
        <begin position="192"/>
        <end position="218"/>
    </location>
</feature>
<reference evidence="2 3" key="1">
    <citation type="submission" date="2020-05" db="EMBL/GenBank/DDBJ databases">
        <title>Genomic Encyclopedia of Type Strains, Phase III (KMG-III): the genomes of soil and plant-associated and newly described type strains.</title>
        <authorList>
            <person name="Whitman W."/>
        </authorList>
    </citation>
    <scope>NUCLEOTIDE SEQUENCE [LARGE SCALE GENOMIC DNA]</scope>
    <source>
        <strain evidence="2 3">KCTC 19046</strain>
    </source>
</reference>
<evidence type="ECO:0000256" key="1">
    <source>
        <dbReference type="SAM" id="Phobius"/>
    </source>
</evidence>
<evidence type="ECO:0000313" key="3">
    <source>
        <dbReference type="Proteomes" id="UP000757540"/>
    </source>
</evidence>
<name>A0ABX2A089_9MICO</name>
<feature type="transmembrane region" description="Helical" evidence="1">
    <location>
        <begin position="115"/>
        <end position="134"/>
    </location>
</feature>
<feature type="transmembrane region" description="Helical" evidence="1">
    <location>
        <begin position="21"/>
        <end position="40"/>
    </location>
</feature>
<keyword evidence="1" id="KW-1133">Transmembrane helix</keyword>
<protein>
    <submittedName>
        <fullName evidence="2">Uncharacterized protein</fullName>
    </submittedName>
</protein>
<accession>A0ABX2A089</accession>
<evidence type="ECO:0000313" key="2">
    <source>
        <dbReference type="EMBL" id="NOV95981.1"/>
    </source>
</evidence>
<feature type="transmembrane region" description="Helical" evidence="1">
    <location>
        <begin position="82"/>
        <end position="103"/>
    </location>
</feature>
<dbReference type="RefSeq" id="WP_171782225.1">
    <property type="nucleotide sequence ID" value="NZ_BAAAML010000002.1"/>
</dbReference>
<gene>
    <name evidence="2" type="ORF">HDG69_000534</name>
</gene>
<dbReference type="Proteomes" id="UP000757540">
    <property type="component" value="Unassembled WGS sequence"/>
</dbReference>
<keyword evidence="1" id="KW-0812">Transmembrane</keyword>
<keyword evidence="1" id="KW-0472">Membrane</keyword>
<dbReference type="EMBL" id="JABEZU010000001">
    <property type="protein sequence ID" value="NOV95981.1"/>
    <property type="molecule type" value="Genomic_DNA"/>
</dbReference>